<dbReference type="Gene3D" id="3.40.50.2000">
    <property type="entry name" value="Glycogen Phosphorylase B"/>
    <property type="match status" value="2"/>
</dbReference>
<reference evidence="2" key="1">
    <citation type="journal article" date="2015" name="Nature">
        <title>Complex archaea that bridge the gap between prokaryotes and eukaryotes.</title>
        <authorList>
            <person name="Spang A."/>
            <person name="Saw J.H."/>
            <person name="Jorgensen S.L."/>
            <person name="Zaremba-Niedzwiedzka K."/>
            <person name="Martijn J."/>
            <person name="Lind A.E."/>
            <person name="van Eijk R."/>
            <person name="Schleper C."/>
            <person name="Guy L."/>
            <person name="Ettema T.J."/>
        </authorList>
    </citation>
    <scope>NUCLEOTIDE SEQUENCE</scope>
</reference>
<dbReference type="InterPro" id="IPR001296">
    <property type="entry name" value="Glyco_trans_1"/>
</dbReference>
<organism evidence="2">
    <name type="scientific">marine sediment metagenome</name>
    <dbReference type="NCBI Taxonomy" id="412755"/>
    <lineage>
        <taxon>unclassified sequences</taxon>
        <taxon>metagenomes</taxon>
        <taxon>ecological metagenomes</taxon>
    </lineage>
</organism>
<dbReference type="Pfam" id="PF00534">
    <property type="entry name" value="Glycos_transf_1"/>
    <property type="match status" value="1"/>
</dbReference>
<dbReference type="InterPro" id="IPR050194">
    <property type="entry name" value="Glycosyltransferase_grp1"/>
</dbReference>
<comment type="caution">
    <text evidence="2">The sequence shown here is derived from an EMBL/GenBank/DDBJ whole genome shotgun (WGS) entry which is preliminary data.</text>
</comment>
<name>A0A0F9XPI2_9ZZZZ</name>
<protein>
    <recommendedName>
        <fullName evidence="1">Glycosyl transferase family 1 domain-containing protein</fullName>
    </recommendedName>
</protein>
<feature type="domain" description="Glycosyl transferase family 1" evidence="1">
    <location>
        <begin position="233"/>
        <end position="395"/>
    </location>
</feature>
<dbReference type="GO" id="GO:0016757">
    <property type="term" value="F:glycosyltransferase activity"/>
    <property type="evidence" value="ECO:0007669"/>
    <property type="project" value="InterPro"/>
</dbReference>
<dbReference type="PANTHER" id="PTHR45947">
    <property type="entry name" value="SULFOQUINOVOSYL TRANSFERASE SQD2"/>
    <property type="match status" value="1"/>
</dbReference>
<evidence type="ECO:0000313" key="2">
    <source>
        <dbReference type="EMBL" id="KKO01322.1"/>
    </source>
</evidence>
<sequence length="422" mass="48136">MKILWFTISSSLFEENKHHYHGAGWISSLESIITKRTDVELGIAFYHPEKSEKVLKNKTTYYPIKFERKRINPIKGLISNRKGTVDHLGFEEKYVSVINDFKPDVIHVFGTESSFSIVGELTAIPVVLQTQGLINPIVNSYFSINQSKWSFYANPSFLINNILFSSLPFVKRKYQNIALLEARVLKSTKYIIGRTEWDKMIVKLYNPEVQYFHVDEVLRSVFYENSEVDDILNKKVFKIVSTLSPTVYKGIDVVLKTAKLLKEITSIDFVWEIIGLDNNDKILKHFEKSEKINHSEVNINLLGRLNAQELNSKLRSSNVYVHPSYIDNSPNSVCEAQIIGLPVIACNVGGVSSLIEDEVDGLLVPSNGIFEMVDCFIRIQRDNSLSKKLSVNGIKKALLRHDRTKIEASLIETYAEILVNEN</sequence>
<dbReference type="PANTHER" id="PTHR45947:SF3">
    <property type="entry name" value="SULFOQUINOVOSYL TRANSFERASE SQD2"/>
    <property type="match status" value="1"/>
</dbReference>
<accession>A0A0F9XPI2</accession>
<dbReference type="SUPFAM" id="SSF53756">
    <property type="entry name" value="UDP-Glycosyltransferase/glycogen phosphorylase"/>
    <property type="match status" value="1"/>
</dbReference>
<dbReference type="CDD" id="cd03801">
    <property type="entry name" value="GT4_PimA-like"/>
    <property type="match status" value="1"/>
</dbReference>
<evidence type="ECO:0000259" key="1">
    <source>
        <dbReference type="Pfam" id="PF00534"/>
    </source>
</evidence>
<dbReference type="EMBL" id="LAZR01000036">
    <property type="protein sequence ID" value="KKO01322.1"/>
    <property type="molecule type" value="Genomic_DNA"/>
</dbReference>
<gene>
    <name evidence="2" type="ORF">LCGC14_0119100</name>
</gene>
<proteinExistence type="predicted"/>
<dbReference type="AlphaFoldDB" id="A0A0F9XPI2"/>